<gene>
    <name evidence="2" type="ORF">SAMN02745130_00839</name>
</gene>
<feature type="transmembrane region" description="Helical" evidence="1">
    <location>
        <begin position="133"/>
        <end position="154"/>
    </location>
</feature>
<feature type="transmembrane region" description="Helical" evidence="1">
    <location>
        <begin position="101"/>
        <end position="121"/>
    </location>
</feature>
<sequence>MGFRLKRLQAQLERELWLRPALASLFAIAMALLAYWLGGRYEGKIALKIDEESLVALLSIFASSMLSVATFTVSAIVAAASTVSTSTTYRASQYVLSDKKAQLVLSAFIAAFIYSIFSILALKAFEYGAVGRFILFLGLLLIVGFVLIAFINWVDHAMQLGRQETILTKLTEVALASINPETVHHWGAHAWDGRVPPDSCAVYPQTYGYVVGLDMSRLQAKAEEMQATIILATRPGEVSEVTAAIAYISPASTATDEFITTVCTAVAIGQRREATDDLRFNLINLTETADRALSSAVNDPGTAINVLHLQLKVLAHWAEVSQQSQAAELSYQRLSVLPMTAEELVTDSFSPIARDGAGFIEVGIRLQKVLLALVRLNYPPLTQAAQHMSAVALELAEPALVAQIQRERLRGLAKQVQDLADQLQSGYE</sequence>
<proteinExistence type="predicted"/>
<accession>A0A1T4W2P5</accession>
<dbReference type="Proteomes" id="UP000190460">
    <property type="component" value="Unassembled WGS sequence"/>
</dbReference>
<keyword evidence="1" id="KW-1133">Transmembrane helix</keyword>
<reference evidence="2 3" key="1">
    <citation type="submission" date="2017-02" db="EMBL/GenBank/DDBJ databases">
        <authorList>
            <person name="Peterson S.W."/>
        </authorList>
    </citation>
    <scope>NUCLEOTIDE SEQUENCE [LARGE SCALE GENOMIC DNA]</scope>
    <source>
        <strain evidence="2 3">ATCC 49788</strain>
    </source>
</reference>
<dbReference type="OrthoDB" id="2955631at2"/>
<dbReference type="AlphaFoldDB" id="A0A1T4W2P5"/>
<dbReference type="STRING" id="92487.SAMN02745130_00839"/>
<evidence type="ECO:0000313" key="3">
    <source>
        <dbReference type="Proteomes" id="UP000190460"/>
    </source>
</evidence>
<evidence type="ECO:0000256" key="1">
    <source>
        <dbReference type="SAM" id="Phobius"/>
    </source>
</evidence>
<feature type="transmembrane region" description="Helical" evidence="1">
    <location>
        <begin position="57"/>
        <end position="80"/>
    </location>
</feature>
<keyword evidence="1" id="KW-0472">Membrane</keyword>
<name>A0A1T4W2P5_9GAMM</name>
<dbReference type="EMBL" id="FUYB01000003">
    <property type="protein sequence ID" value="SKA71419.1"/>
    <property type="molecule type" value="Genomic_DNA"/>
</dbReference>
<keyword evidence="3" id="KW-1185">Reference proteome</keyword>
<evidence type="ECO:0000313" key="2">
    <source>
        <dbReference type="EMBL" id="SKA71419.1"/>
    </source>
</evidence>
<protein>
    <submittedName>
        <fullName evidence="2">Uncharacterized membrane protein</fullName>
    </submittedName>
</protein>
<dbReference type="InterPro" id="IPR018723">
    <property type="entry name" value="DUF2254_membrane"/>
</dbReference>
<dbReference type="Pfam" id="PF10011">
    <property type="entry name" value="DUF2254"/>
    <property type="match status" value="1"/>
</dbReference>
<keyword evidence="1" id="KW-0812">Transmembrane</keyword>
<dbReference type="RefSeq" id="WP_078921333.1">
    <property type="nucleotide sequence ID" value="NZ_FUYB01000003.1"/>
</dbReference>
<feature type="transmembrane region" description="Helical" evidence="1">
    <location>
        <begin position="16"/>
        <end position="37"/>
    </location>
</feature>
<organism evidence="2 3">
    <name type="scientific">Thiothrix eikelboomii</name>
    <dbReference type="NCBI Taxonomy" id="92487"/>
    <lineage>
        <taxon>Bacteria</taxon>
        <taxon>Pseudomonadati</taxon>
        <taxon>Pseudomonadota</taxon>
        <taxon>Gammaproteobacteria</taxon>
        <taxon>Thiotrichales</taxon>
        <taxon>Thiotrichaceae</taxon>
        <taxon>Thiothrix</taxon>
    </lineage>
</organism>